<dbReference type="Gene3D" id="1.20.5.2280">
    <property type="match status" value="1"/>
</dbReference>
<evidence type="ECO:0000256" key="1">
    <source>
        <dbReference type="SAM" id="Coils"/>
    </source>
</evidence>
<proteinExistence type="predicted"/>
<evidence type="ECO:0000313" key="2">
    <source>
        <dbReference type="EMBL" id="QHB38676.1"/>
    </source>
</evidence>
<feature type="coiled-coil region" evidence="1">
    <location>
        <begin position="64"/>
        <end position="140"/>
    </location>
</feature>
<dbReference type="Proteomes" id="UP000464173">
    <property type="component" value="Segment"/>
</dbReference>
<gene>
    <name evidence="2" type="ORF">filifjonk91_gp059</name>
</gene>
<keyword evidence="1" id="KW-0175">Coiled coil</keyword>
<dbReference type="EMBL" id="MN812206">
    <property type="protein sequence ID" value="QHB38676.1"/>
    <property type="molecule type" value="Genomic_DNA"/>
</dbReference>
<protein>
    <submittedName>
        <fullName evidence="2">Structural protein</fullName>
    </submittedName>
</protein>
<sequence>MTNVIDILVSKQAQAELDKVIASLKVTHEEIIKINQQGLKINSGASPKNPQQMNSSVKESIALNEKLEATNKKMLVTSKQLEQASLRESNARNALNKQRETTLNQLAKEEAKLAIAGNYYNKLQAELNNLSFAYKDLAARQQMGASLSKVEAERMQYLENRIKTLDKTLKGVDGAMGKYTRNVGNYSGSFNPLNNSIAQLGREMPAFANSVQTGFMAISNNLPIFFDAMENVIKQNKQLQAEGKPTKSALTQLAGALFSFQTLLSVGVTLLTLYGKEIVTWASSLFGANEVLEELNKNQKEFNDSKVQGRKDSISDRTELEKYIRTMRNSNLSLEERDIALKKIRSQFPFYFKNLTDEHLLNGNITKELASLNIALERRAVLQKATDANVKNKQRLVDLQIERDSLKSNLELEQKIYEQNKKINQQSQTGTGINKNMSAEANLLQIKNKILDTEKNINAFQTAIINNNKTINELKAKTIGLEYQENEAKKESIKLKKEEAEADKFSKTWFEQTIAAFQKEADAMSYANPMRQQMIGQIKLLTLSYQALYGEQKKQEKVQDPKFGTLEYYEKLKSLLQQQQKTIATTNPEWEHYNNLIKAVQIDIDILTGKQKELNETFFDSQKYFQGFVDSFTSQSGFGEVFKVMDLLNQNFETVEEKAKVVGLAVSEAFQEAFNTISSYSDANYQTMFTNLERQRDVSILFAGESTTAREEIERVYEERRKRIQKQQAESQKRLAMFNIATNTAQAVMATYAKLGFPAGIPLAIAVGAIGAVQLAMTAAQPIPQFYKGTQNAPEGLAWTDEKGAELHTDSKGNIKDYGSNKGARLKKLDKGDKIYTASQTKKMMDLYGFNQDFNNIMLTNGISTSNFNNNSVNLEPLNARLDRLTNVVANKSEFTMVNNESGTKYYERVNGQRRELVNSVLTMKSRTIK</sequence>
<keyword evidence="3" id="KW-1185">Reference proteome</keyword>
<evidence type="ECO:0000313" key="3">
    <source>
        <dbReference type="Proteomes" id="UP000464173"/>
    </source>
</evidence>
<organism evidence="2 3">
    <name type="scientific">Flavobacterium phage vB_FspS_filifjonk9-1</name>
    <dbReference type="NCBI Taxonomy" id="2686245"/>
    <lineage>
        <taxon>Viruses</taxon>
        <taxon>Duplodnaviria</taxon>
        <taxon>Heunggongvirae</taxon>
        <taxon>Uroviricota</taxon>
        <taxon>Caudoviricetes</taxon>
        <taxon>Muminvirus</taxon>
        <taxon>Muminvirus filifjonk</taxon>
    </lineage>
</organism>
<name>A0A6B9L9R1_9CAUD</name>
<accession>A0A6B9L9R1</accession>
<feature type="coiled-coil region" evidence="1">
    <location>
        <begin position="396"/>
        <end position="456"/>
    </location>
</feature>
<reference evidence="2 3" key="1">
    <citation type="journal article" date="2020" name="Viruses">
        <title>Diversity and Host Interactions Among Virulent and Temperate Baltic Sea Flavobacterium Phages.</title>
        <authorList>
            <person name="Nilsson E."/>
            <person name="Bayfield O.W."/>
            <person name="Lundin D."/>
            <person name="Antson A.A."/>
            <person name="Holmfeldt K."/>
        </authorList>
    </citation>
    <scope>NUCLEOTIDE SEQUENCE [LARGE SCALE GENOMIC DNA]</scope>
</reference>